<evidence type="ECO:0000313" key="2">
    <source>
        <dbReference type="Proteomes" id="UP000011754"/>
    </source>
</evidence>
<sequence>MSNEMMRNLIVVFILLQACSAEHLYNFSNPEQENIGFDF</sequence>
<organism evidence="1 2">
    <name type="scientific">Leptospira interrogans serovar Lora str. TE 1992</name>
    <dbReference type="NCBI Taxonomy" id="1193028"/>
    <lineage>
        <taxon>Bacteria</taxon>
        <taxon>Pseudomonadati</taxon>
        <taxon>Spirochaetota</taxon>
        <taxon>Spirochaetia</taxon>
        <taxon>Leptospirales</taxon>
        <taxon>Leptospiraceae</taxon>
        <taxon>Leptospira</taxon>
    </lineage>
</organism>
<proteinExistence type="predicted"/>
<comment type="caution">
    <text evidence="1">The sequence shown here is derived from an EMBL/GenBank/DDBJ whole genome shotgun (WGS) entry which is preliminary data.</text>
</comment>
<dbReference type="PROSITE" id="PS51257">
    <property type="entry name" value="PROKAR_LIPOPROTEIN"/>
    <property type="match status" value="1"/>
</dbReference>
<dbReference type="EMBL" id="AKWW02000026">
    <property type="protein sequence ID" value="EMF43541.1"/>
    <property type="molecule type" value="Genomic_DNA"/>
</dbReference>
<reference evidence="1 2" key="1">
    <citation type="submission" date="2013-01" db="EMBL/GenBank/DDBJ databases">
        <authorList>
            <person name="Harkins D.M."/>
            <person name="Durkin A.S."/>
            <person name="Brinkac L.M."/>
            <person name="Haft D.H."/>
            <person name="Selengut J.D."/>
            <person name="Sanka R."/>
            <person name="DePew J."/>
            <person name="Purushe J."/>
            <person name="Hartskeerl R.A."/>
            <person name="Ahmed A."/>
            <person name="van der Linden H."/>
            <person name="Goris M.G.A."/>
            <person name="Vinetz J.M."/>
            <person name="Sutton G.G."/>
            <person name="Nierman W.C."/>
            <person name="Fouts D.E."/>
        </authorList>
    </citation>
    <scope>NUCLEOTIDE SEQUENCE [LARGE SCALE GENOMIC DNA]</scope>
    <source>
        <strain evidence="1 2">TE 1992</strain>
    </source>
</reference>
<evidence type="ECO:0008006" key="3">
    <source>
        <dbReference type="Google" id="ProtNLM"/>
    </source>
</evidence>
<gene>
    <name evidence="1" type="ORF">LEP1GSC067_1240</name>
</gene>
<protein>
    <recommendedName>
        <fullName evidence="3">Lipoprotein</fullName>
    </recommendedName>
</protein>
<dbReference type="Proteomes" id="UP000011754">
    <property type="component" value="Unassembled WGS sequence"/>
</dbReference>
<name>M3F0B5_LEPIR</name>
<evidence type="ECO:0000313" key="1">
    <source>
        <dbReference type="EMBL" id="EMF43541.1"/>
    </source>
</evidence>
<accession>M3F0B5</accession>
<dbReference type="AlphaFoldDB" id="M3F0B5"/>